<dbReference type="OrthoDB" id="4062651at2759"/>
<keyword evidence="2" id="KW-1185">Reference proteome</keyword>
<sequence>MEDLRKSILTAQNKNRNIHGQCFVSDDDLRDVLTEEAVRKALRDRETTNDCKLEPFHIDHAVHVVLHGARRTFAILVHIRHTKSILQFIEGDKYQGSRLDDRLPFEKEQLQAIFPAPTIVDEFYERQWHFTAPIFCDSIVTRILPPEMILPIIEEESLGAGGFGDVYGIKIASSHQRFEIQARFSAGDVPAALTTLPCPSWPVILACWSVEFTQKLETLLPRTAAAMNPPLQLQHKNNSHSLSASSVTQSPTLILLLSRSPALSSPLSLLVLHFFLTSQALVPQGLWPALWLRHGSLVWAL</sequence>
<dbReference type="EMBL" id="JAACFV010000249">
    <property type="protein sequence ID" value="KAF7502473.1"/>
    <property type="molecule type" value="Genomic_DNA"/>
</dbReference>
<proteinExistence type="predicted"/>
<name>A0A8H7A4J9_9EURO</name>
<evidence type="ECO:0000313" key="2">
    <source>
        <dbReference type="Proteomes" id="UP000606974"/>
    </source>
</evidence>
<gene>
    <name evidence="1" type="ORF">GJ744_005688</name>
</gene>
<dbReference type="Proteomes" id="UP000606974">
    <property type="component" value="Unassembled WGS sequence"/>
</dbReference>
<protein>
    <submittedName>
        <fullName evidence="1">Uncharacterized protein</fullName>
    </submittedName>
</protein>
<reference evidence="1" key="1">
    <citation type="submission" date="2020-02" db="EMBL/GenBank/DDBJ databases">
        <authorList>
            <person name="Palmer J.M."/>
        </authorList>
    </citation>
    <scope>NUCLEOTIDE SEQUENCE</scope>
    <source>
        <strain evidence="1">EPUS1.4</strain>
        <tissue evidence="1">Thallus</tissue>
    </source>
</reference>
<accession>A0A8H7A4J9</accession>
<organism evidence="1 2">
    <name type="scientific">Endocarpon pusillum</name>
    <dbReference type="NCBI Taxonomy" id="364733"/>
    <lineage>
        <taxon>Eukaryota</taxon>
        <taxon>Fungi</taxon>
        <taxon>Dikarya</taxon>
        <taxon>Ascomycota</taxon>
        <taxon>Pezizomycotina</taxon>
        <taxon>Eurotiomycetes</taxon>
        <taxon>Chaetothyriomycetidae</taxon>
        <taxon>Verrucariales</taxon>
        <taxon>Verrucariaceae</taxon>
        <taxon>Endocarpon</taxon>
    </lineage>
</organism>
<evidence type="ECO:0000313" key="1">
    <source>
        <dbReference type="EMBL" id="KAF7502473.1"/>
    </source>
</evidence>
<comment type="caution">
    <text evidence="1">The sequence shown here is derived from an EMBL/GenBank/DDBJ whole genome shotgun (WGS) entry which is preliminary data.</text>
</comment>
<dbReference type="AlphaFoldDB" id="A0A8H7A4J9"/>